<feature type="region of interest" description="Disordered" evidence="1">
    <location>
        <begin position="79"/>
        <end position="106"/>
    </location>
</feature>
<dbReference type="Pfam" id="PF01609">
    <property type="entry name" value="DDE_Tnp_1"/>
    <property type="match status" value="1"/>
</dbReference>
<dbReference type="GO" id="GO:0004803">
    <property type="term" value="F:transposase activity"/>
    <property type="evidence" value="ECO:0007669"/>
    <property type="project" value="InterPro"/>
</dbReference>
<dbReference type="AlphaFoldDB" id="H0G545"/>
<dbReference type="Proteomes" id="UP000004038">
    <property type="component" value="Unassembled WGS sequence"/>
</dbReference>
<sequence length="147" mass="15835">MALDADSSEIIAHTMTDQDAGDASQVEPLLNQIDGRIGQFTADGAYDGKPTYDAVTDHSAATVIVIPPRANAIEPAGGCMRRRSVRRRSRPPPWPRPFDDLPRATTESPLSLIGTATDTFGVGKRRIGFPNTPCWSAVTKAEGKLLF</sequence>
<evidence type="ECO:0000313" key="4">
    <source>
        <dbReference type="Proteomes" id="UP000004038"/>
    </source>
</evidence>
<evidence type="ECO:0000256" key="1">
    <source>
        <dbReference type="SAM" id="MobiDB-lite"/>
    </source>
</evidence>
<reference evidence="3 4" key="1">
    <citation type="journal article" date="2012" name="J. Bacteriol.">
        <title>Draft Genome Sequence of Sinorhizobium meliloti CCNWSX0020, a Nitrogen-Fixing Symbiont with Copper Tolerance Capability Isolated from Lead-Zinc Mine Tailings.</title>
        <authorList>
            <person name="Li Z."/>
            <person name="Ma Z."/>
            <person name="Hao X."/>
            <person name="Wei G."/>
        </authorList>
    </citation>
    <scope>NUCLEOTIDE SEQUENCE [LARGE SCALE GENOMIC DNA]</scope>
    <source>
        <strain evidence="3 4">CCNWSX0020</strain>
    </source>
</reference>
<protein>
    <submittedName>
        <fullName evidence="3">Putative transposase</fullName>
    </submittedName>
</protein>
<accession>H0G545</accession>
<proteinExistence type="predicted"/>
<organism evidence="3 4">
    <name type="scientific">Sinorhizobium meliloti CCNWSX0020</name>
    <dbReference type="NCBI Taxonomy" id="1107881"/>
    <lineage>
        <taxon>Bacteria</taxon>
        <taxon>Pseudomonadati</taxon>
        <taxon>Pseudomonadota</taxon>
        <taxon>Alphaproteobacteria</taxon>
        <taxon>Hyphomicrobiales</taxon>
        <taxon>Rhizobiaceae</taxon>
        <taxon>Sinorhizobium/Ensifer group</taxon>
        <taxon>Sinorhizobium</taxon>
    </lineage>
</organism>
<name>H0G545_RHIML</name>
<gene>
    <name evidence="3" type="ORF">SM0020_23027</name>
</gene>
<dbReference type="GO" id="GO:0006313">
    <property type="term" value="P:DNA transposition"/>
    <property type="evidence" value="ECO:0007669"/>
    <property type="project" value="InterPro"/>
</dbReference>
<dbReference type="GO" id="GO:0003677">
    <property type="term" value="F:DNA binding"/>
    <property type="evidence" value="ECO:0007669"/>
    <property type="project" value="InterPro"/>
</dbReference>
<dbReference type="InterPro" id="IPR002559">
    <property type="entry name" value="Transposase_11"/>
</dbReference>
<feature type="compositionally biased region" description="Basic residues" evidence="1">
    <location>
        <begin position="80"/>
        <end position="90"/>
    </location>
</feature>
<evidence type="ECO:0000313" key="3">
    <source>
        <dbReference type="EMBL" id="EHK75558.1"/>
    </source>
</evidence>
<evidence type="ECO:0000259" key="2">
    <source>
        <dbReference type="Pfam" id="PF01609"/>
    </source>
</evidence>
<feature type="domain" description="Transposase IS4-like" evidence="2">
    <location>
        <begin position="2"/>
        <end position="79"/>
    </location>
</feature>
<dbReference type="EMBL" id="AGVV01000056">
    <property type="protein sequence ID" value="EHK75558.1"/>
    <property type="molecule type" value="Genomic_DNA"/>
</dbReference>